<evidence type="ECO:0000259" key="8">
    <source>
        <dbReference type="Pfam" id="PF10017"/>
    </source>
</evidence>
<dbReference type="SUPFAM" id="SSF53335">
    <property type="entry name" value="S-adenosyl-L-methionine-dependent methyltransferases"/>
    <property type="match status" value="1"/>
</dbReference>
<dbReference type="EC" id="2.1.1.6" evidence="1"/>
<evidence type="ECO:0000256" key="6">
    <source>
        <dbReference type="ARBA" id="ARBA00023453"/>
    </source>
</evidence>
<dbReference type="GO" id="GO:0032259">
    <property type="term" value="P:methylation"/>
    <property type="evidence" value="ECO:0007669"/>
    <property type="project" value="UniProtKB-KW"/>
</dbReference>
<evidence type="ECO:0000313" key="10">
    <source>
        <dbReference type="Proteomes" id="UP001197093"/>
    </source>
</evidence>
<keyword evidence="2" id="KW-0489">Methyltransferase</keyword>
<dbReference type="Gene3D" id="3.40.50.150">
    <property type="entry name" value="Vaccinia Virus protein VP39"/>
    <property type="match status" value="2"/>
</dbReference>
<dbReference type="PANTHER" id="PTHR43836:SF2">
    <property type="entry name" value="CATECHOL O-METHYLTRANSFERASE 1-RELATED"/>
    <property type="match status" value="1"/>
</dbReference>
<dbReference type="NCBIfam" id="TIGR03439">
    <property type="entry name" value="methyl_EasF"/>
    <property type="match status" value="1"/>
</dbReference>
<dbReference type="InterPro" id="IPR002935">
    <property type="entry name" value="SAM_O-MeTrfase"/>
</dbReference>
<reference evidence="9" key="1">
    <citation type="submission" date="2023-02" db="EMBL/GenBank/DDBJ databases">
        <authorList>
            <person name="Palmer J.M."/>
        </authorList>
    </citation>
    <scope>NUCLEOTIDE SEQUENCE</scope>
    <source>
        <strain evidence="9">FW57</strain>
    </source>
</reference>
<comment type="similarity">
    <text evidence="6">Belongs to the class I-like SAM-binding methyltransferase superfamily. Cation-dependent O-methyltransferase family.</text>
</comment>
<comment type="caution">
    <text evidence="9">The sequence shown here is derived from an EMBL/GenBank/DDBJ whole genome shotgun (WGS) entry which is preliminary data.</text>
</comment>
<feature type="compositionally biased region" description="Polar residues" evidence="7">
    <location>
        <begin position="526"/>
        <end position="539"/>
    </location>
</feature>
<evidence type="ECO:0000256" key="7">
    <source>
        <dbReference type="SAM" id="MobiDB-lite"/>
    </source>
</evidence>
<name>A0AAD4HWS6_9PEZI</name>
<evidence type="ECO:0000256" key="3">
    <source>
        <dbReference type="ARBA" id="ARBA00022679"/>
    </source>
</evidence>
<keyword evidence="4" id="KW-0949">S-adenosyl-L-methionine</keyword>
<dbReference type="Pfam" id="PF10017">
    <property type="entry name" value="Methyltransf_33"/>
    <property type="match status" value="1"/>
</dbReference>
<accession>A0AAD4HWS6</accession>
<keyword evidence="3" id="KW-0808">Transferase</keyword>
<dbReference type="InterPro" id="IPR019257">
    <property type="entry name" value="MeTrfase_dom"/>
</dbReference>
<proteinExistence type="inferred from homology"/>
<evidence type="ECO:0000256" key="5">
    <source>
        <dbReference type="ARBA" id="ARBA00022939"/>
    </source>
</evidence>
<dbReference type="InterPro" id="IPR017805">
    <property type="entry name" value="SAM_MeTrfase_EasF-type_put"/>
</dbReference>
<feature type="domain" description="Histidine-specific methyltransferase SAM-dependent" evidence="8">
    <location>
        <begin position="40"/>
        <end position="327"/>
    </location>
</feature>
<organism evidence="9 10">
    <name type="scientific">Staphylotrichum longicolle</name>
    <dbReference type="NCBI Taxonomy" id="669026"/>
    <lineage>
        <taxon>Eukaryota</taxon>
        <taxon>Fungi</taxon>
        <taxon>Dikarya</taxon>
        <taxon>Ascomycota</taxon>
        <taxon>Pezizomycotina</taxon>
        <taxon>Sordariomycetes</taxon>
        <taxon>Sordariomycetidae</taxon>
        <taxon>Sordariales</taxon>
        <taxon>Chaetomiaceae</taxon>
        <taxon>Staphylotrichum</taxon>
    </lineage>
</organism>
<protein>
    <recommendedName>
        <fullName evidence="1">catechol O-methyltransferase</fullName>
        <ecNumber evidence="1">2.1.1.6</ecNumber>
    </recommendedName>
</protein>
<dbReference type="InterPro" id="IPR029063">
    <property type="entry name" value="SAM-dependent_MTases_sf"/>
</dbReference>
<dbReference type="PROSITE" id="PS51682">
    <property type="entry name" value="SAM_OMT_I"/>
    <property type="match status" value="1"/>
</dbReference>
<dbReference type="PANTHER" id="PTHR43836">
    <property type="entry name" value="CATECHOL O-METHYLTRANSFERASE 1-RELATED"/>
    <property type="match status" value="1"/>
</dbReference>
<evidence type="ECO:0000256" key="1">
    <source>
        <dbReference type="ARBA" id="ARBA00012880"/>
    </source>
</evidence>
<dbReference type="EMBL" id="JAHCVI010000003">
    <property type="protein sequence ID" value="KAG7287237.1"/>
    <property type="molecule type" value="Genomic_DNA"/>
</dbReference>
<dbReference type="GO" id="GO:0006584">
    <property type="term" value="P:catecholamine metabolic process"/>
    <property type="evidence" value="ECO:0007669"/>
    <property type="project" value="UniProtKB-KW"/>
</dbReference>
<dbReference type="AlphaFoldDB" id="A0AAD4HWS6"/>
<dbReference type="Proteomes" id="UP001197093">
    <property type="component" value="Unassembled WGS sequence"/>
</dbReference>
<dbReference type="GO" id="GO:0008171">
    <property type="term" value="F:O-methyltransferase activity"/>
    <property type="evidence" value="ECO:0007669"/>
    <property type="project" value="InterPro"/>
</dbReference>
<feature type="region of interest" description="Disordered" evidence="7">
    <location>
        <begin position="1"/>
        <end position="20"/>
    </location>
</feature>
<sequence>MDRESEVFQTDPLFHPPTPPPDAEIIDIRSSDTCPLNNLENSIIDGLNQSQGCKSLPSLLLWGEQGQKLYDEILAAEEYYPYRAENGLLQQRIEELTTEIASSQADLLVELGAGNMSKTALLLSSIDKRLYSPLTYYALDVDRAQLERSLTQLKERTNLRWIKLCGLLGTYDDGAKWLASPETAEFRTTLIWLGTSIANCEQQAASELLEAFVRDPETGRPQNLSGILVLVDGCRNATQIKLAYDTPSGESRRWIMNALDSARNHLRGSNDISEVDKLLAEENWRFEGHWHPERQRFEIYFVSDRQLEGTIRDNRSALWKFGDGREVALLEYVYSHPELEQIRGNPQRVCAVIDAFAQSQTGLINIGELKGALVCDLIAKYKPSVMLELGGYVGYSAILFGDAVRRAGGKRYLSVEKSPLFAAVAASLVDLAGLRNIVRVVVGTGAEGVQRLHNEGALGTQIEMAFLDHYKPAYTADLKLCERLGLIGKSTVLVADNMIIPGNPEYLAYVRATVAEKRERAKQGEETGNPNLQYVSRSVPSYEPSGHRDALEITECSGTAA</sequence>
<feature type="region of interest" description="Disordered" evidence="7">
    <location>
        <begin position="520"/>
        <end position="561"/>
    </location>
</feature>
<evidence type="ECO:0000256" key="2">
    <source>
        <dbReference type="ARBA" id="ARBA00022603"/>
    </source>
</evidence>
<evidence type="ECO:0000313" key="9">
    <source>
        <dbReference type="EMBL" id="KAG7287237.1"/>
    </source>
</evidence>
<evidence type="ECO:0000256" key="4">
    <source>
        <dbReference type="ARBA" id="ARBA00022691"/>
    </source>
</evidence>
<keyword evidence="10" id="KW-1185">Reference proteome</keyword>
<dbReference type="Pfam" id="PF13578">
    <property type="entry name" value="Methyltransf_24"/>
    <property type="match status" value="1"/>
</dbReference>
<gene>
    <name evidence="9" type="ORF">NEMBOFW57_006743</name>
</gene>
<keyword evidence="5" id="KW-0128">Catecholamine metabolism</keyword>